<gene>
    <name evidence="6" type="ORF">HIV01_012855</name>
</gene>
<dbReference type="PANTHER" id="PTHR43214:SF17">
    <property type="entry name" value="TRANSCRIPTIONAL REGULATORY PROTEIN RCSB"/>
    <property type="match status" value="1"/>
</dbReference>
<evidence type="ECO:0000313" key="7">
    <source>
        <dbReference type="Proteomes" id="UP000663400"/>
    </source>
</evidence>
<dbReference type="Pfam" id="PF00072">
    <property type="entry name" value="Response_reg"/>
    <property type="match status" value="1"/>
</dbReference>
<organism evidence="6 7">
    <name type="scientific">Lysobacter arenosi</name>
    <dbReference type="NCBI Taxonomy" id="2795387"/>
    <lineage>
        <taxon>Bacteria</taxon>
        <taxon>Pseudomonadati</taxon>
        <taxon>Pseudomonadota</taxon>
        <taxon>Gammaproteobacteria</taxon>
        <taxon>Lysobacterales</taxon>
        <taxon>Lysobacteraceae</taxon>
        <taxon>Lysobacter</taxon>
    </lineage>
</organism>
<feature type="domain" description="Response regulatory" evidence="5">
    <location>
        <begin position="4"/>
        <end position="123"/>
    </location>
</feature>
<accession>A0ABX7R8L6</accession>
<dbReference type="EMBL" id="CP071517">
    <property type="protein sequence ID" value="QSX74095.1"/>
    <property type="molecule type" value="Genomic_DNA"/>
</dbReference>
<evidence type="ECO:0000313" key="6">
    <source>
        <dbReference type="EMBL" id="QSX74095.1"/>
    </source>
</evidence>
<proteinExistence type="predicted"/>
<dbReference type="Proteomes" id="UP000663400">
    <property type="component" value="Chromosome"/>
</dbReference>
<evidence type="ECO:0000256" key="1">
    <source>
        <dbReference type="ARBA" id="ARBA00022553"/>
    </source>
</evidence>
<dbReference type="SMART" id="SM00421">
    <property type="entry name" value="HTH_LUXR"/>
    <property type="match status" value="1"/>
</dbReference>
<dbReference type="InterPro" id="IPR016032">
    <property type="entry name" value="Sig_transdc_resp-reg_C-effctor"/>
</dbReference>
<feature type="domain" description="HTH luxR-type" evidence="4">
    <location>
        <begin position="145"/>
        <end position="210"/>
    </location>
</feature>
<evidence type="ECO:0000256" key="2">
    <source>
        <dbReference type="ARBA" id="ARBA00023125"/>
    </source>
</evidence>
<dbReference type="InterPro" id="IPR000792">
    <property type="entry name" value="Tscrpt_reg_LuxR_C"/>
</dbReference>
<protein>
    <submittedName>
        <fullName evidence="6">Response regulator transcription factor</fullName>
    </submittedName>
</protein>
<dbReference type="Gene3D" id="1.10.10.10">
    <property type="entry name" value="Winged helix-like DNA-binding domain superfamily/Winged helix DNA-binding domain"/>
    <property type="match status" value="1"/>
</dbReference>
<reference evidence="6 7" key="1">
    <citation type="submission" date="2021-02" db="EMBL/GenBank/DDBJ databases">
        <title>Lysobacter arenosi sp. nov., isolated from soil of gangwondo yeongwol, south Korea.</title>
        <authorList>
            <person name="Kim K.R."/>
            <person name="Kim K.H."/>
            <person name="Jeon C.O."/>
        </authorList>
    </citation>
    <scope>NUCLEOTIDE SEQUENCE [LARGE SCALE GENOMIC DNA]</scope>
    <source>
        <strain evidence="6 7">R7</strain>
    </source>
</reference>
<evidence type="ECO:0000259" key="5">
    <source>
        <dbReference type="PROSITE" id="PS50110"/>
    </source>
</evidence>
<dbReference type="InterPro" id="IPR001789">
    <property type="entry name" value="Sig_transdc_resp-reg_receiver"/>
</dbReference>
<dbReference type="PROSITE" id="PS00622">
    <property type="entry name" value="HTH_LUXR_1"/>
    <property type="match status" value="1"/>
</dbReference>
<dbReference type="CDD" id="cd06170">
    <property type="entry name" value="LuxR_C_like"/>
    <property type="match status" value="1"/>
</dbReference>
<dbReference type="SUPFAM" id="SSF46894">
    <property type="entry name" value="C-terminal effector domain of the bipartite response regulators"/>
    <property type="match status" value="1"/>
</dbReference>
<dbReference type="PANTHER" id="PTHR43214">
    <property type="entry name" value="TWO-COMPONENT RESPONSE REGULATOR"/>
    <property type="match status" value="1"/>
</dbReference>
<dbReference type="SUPFAM" id="SSF52172">
    <property type="entry name" value="CheY-like"/>
    <property type="match status" value="1"/>
</dbReference>
<dbReference type="PRINTS" id="PR00038">
    <property type="entry name" value="HTHLUXR"/>
</dbReference>
<dbReference type="PROSITE" id="PS50110">
    <property type="entry name" value="RESPONSE_REGULATORY"/>
    <property type="match status" value="1"/>
</dbReference>
<feature type="modified residue" description="4-aspartylphosphate" evidence="3">
    <location>
        <position position="55"/>
    </location>
</feature>
<dbReference type="InterPro" id="IPR039420">
    <property type="entry name" value="WalR-like"/>
</dbReference>
<dbReference type="Pfam" id="PF00196">
    <property type="entry name" value="GerE"/>
    <property type="match status" value="1"/>
</dbReference>
<dbReference type="PROSITE" id="PS50043">
    <property type="entry name" value="HTH_LUXR_2"/>
    <property type="match status" value="1"/>
</dbReference>
<evidence type="ECO:0000256" key="3">
    <source>
        <dbReference type="PROSITE-ProRule" id="PRU00169"/>
    </source>
</evidence>
<dbReference type="InterPro" id="IPR058245">
    <property type="entry name" value="NreC/VraR/RcsB-like_REC"/>
</dbReference>
<dbReference type="SMART" id="SM00448">
    <property type="entry name" value="REC"/>
    <property type="match status" value="1"/>
</dbReference>
<dbReference type="CDD" id="cd17535">
    <property type="entry name" value="REC_NarL-like"/>
    <property type="match status" value="1"/>
</dbReference>
<keyword evidence="1 3" id="KW-0597">Phosphoprotein</keyword>
<keyword evidence="7" id="KW-1185">Reference proteome</keyword>
<dbReference type="InterPro" id="IPR011006">
    <property type="entry name" value="CheY-like_superfamily"/>
</dbReference>
<name>A0ABX7R8L6_9GAMM</name>
<evidence type="ECO:0000259" key="4">
    <source>
        <dbReference type="PROSITE" id="PS50043"/>
    </source>
</evidence>
<dbReference type="Gene3D" id="3.40.50.2300">
    <property type="match status" value="1"/>
</dbReference>
<sequence>MPARVILADDHPIVAAGVRQLLEQDSTTSVVHVASSTEDLMRTLASTPCDLLITDFSMPGNAVPDGLSMLGTIRRKWPDLAVVVLTRISNPAVLRSIRDTGVRGLINKSDALSELPQAVLSVLNGRTYIAKAAMSLLESAETTLATSAEAALSPKETEVLRMFASGMSVKDISQQLNRSSKTISNQKLSAMEKLGIKSDVEIFAYASSHGMLS</sequence>
<keyword evidence="2" id="KW-0238">DNA-binding</keyword>
<dbReference type="InterPro" id="IPR036388">
    <property type="entry name" value="WH-like_DNA-bd_sf"/>
</dbReference>
<dbReference type="RefSeq" id="WP_200607690.1">
    <property type="nucleotide sequence ID" value="NZ_CP071517.1"/>
</dbReference>